<dbReference type="GO" id="GO:0005886">
    <property type="term" value="C:plasma membrane"/>
    <property type="evidence" value="ECO:0007669"/>
    <property type="project" value="UniProtKB-SubCell"/>
</dbReference>
<dbReference type="OrthoDB" id="9775950at2"/>
<proteinExistence type="predicted"/>
<feature type="transmembrane region" description="Helical" evidence="6">
    <location>
        <begin position="247"/>
        <end position="267"/>
    </location>
</feature>
<feature type="transmembrane region" description="Helical" evidence="6">
    <location>
        <begin position="173"/>
        <end position="192"/>
    </location>
</feature>
<dbReference type="PIRSF" id="PIRSF038958">
    <property type="entry name" value="PG_synth_SpoVB"/>
    <property type="match status" value="1"/>
</dbReference>
<evidence type="ECO:0000256" key="2">
    <source>
        <dbReference type="ARBA" id="ARBA00022475"/>
    </source>
</evidence>
<feature type="transmembrane region" description="Helical" evidence="6">
    <location>
        <begin position="497"/>
        <end position="519"/>
    </location>
</feature>
<gene>
    <name evidence="7" type="ORF">EHS13_01525</name>
</gene>
<dbReference type="InterPro" id="IPR024923">
    <property type="entry name" value="PG_synth_SpoVB"/>
</dbReference>
<keyword evidence="3 6" id="KW-0812">Transmembrane</keyword>
<sequence length="549" mass="59431">MKGNTMNDQSNQSAVGISLLKGAAILGIAAIVSKLLGTMQKIPLQNIAGDEVFGIYNAVYPLYILILTLATAGLPIAISKFVAERTVLGQLSEAKRVLRLATWVLFVLGILFFGLLYYGADWFAWLIGIESSAAAIKSISFALLLVPFIAGLRGYFQGLQNMVPTAISQMIEQLFRVIMMVGLLLYFTRLGYDKGTIAAGATFGSVAGAIAGGLVMIYYWRREGKISLILDVIPPIRESAASIIRQFLRYALPICLGSIVLPILTLVDTFTMPRLLKSDGLSESGAMHLFGIYNHGLPLVQLIAMIATSMSVALVPSIAEAKLRRQDLAIRTRTEQALRMTWLIGLAASFGLATAALPINVMLYKSAEGWQVISIIAFTAVLSSINVVSGSILQGLGAVMAPVRNLLIAAVLKVILNLVLVPIYGIRGAAIAAVIAFGAACFLNLWDLRKSTQTGLALVQLKRPLIAIGVMCAVLWGSIEGLEWLFTHIFVDLSYRIMETLVGLVAIVLAAITYFVMLLRLKAITKMDLLLIPGFESKVLPFIQRLRLL</sequence>
<keyword evidence="5 6" id="KW-0472">Membrane</keyword>
<evidence type="ECO:0000256" key="5">
    <source>
        <dbReference type="ARBA" id="ARBA00023136"/>
    </source>
</evidence>
<feature type="transmembrane region" description="Helical" evidence="6">
    <location>
        <begin position="466"/>
        <end position="491"/>
    </location>
</feature>
<dbReference type="PANTHER" id="PTHR30250">
    <property type="entry name" value="PST FAMILY PREDICTED COLANIC ACID TRANSPORTER"/>
    <property type="match status" value="1"/>
</dbReference>
<dbReference type="Pfam" id="PF01943">
    <property type="entry name" value="Polysacc_synt"/>
    <property type="match status" value="1"/>
</dbReference>
<keyword evidence="8" id="KW-1185">Reference proteome</keyword>
<evidence type="ECO:0000313" key="7">
    <source>
        <dbReference type="EMBL" id="QGQ93691.1"/>
    </source>
</evidence>
<dbReference type="InterPro" id="IPR050833">
    <property type="entry name" value="Poly_Biosynth_Transport"/>
</dbReference>
<feature type="transmembrane region" description="Helical" evidence="6">
    <location>
        <begin position="429"/>
        <end position="446"/>
    </location>
</feature>
<dbReference type="KEGG" id="ppsc:EHS13_01525"/>
<feature type="transmembrane region" description="Helical" evidence="6">
    <location>
        <begin position="97"/>
        <end position="120"/>
    </location>
</feature>
<accession>A0A6B8RAA2</accession>
<feature type="transmembrane region" description="Helical" evidence="6">
    <location>
        <begin position="340"/>
        <end position="364"/>
    </location>
</feature>
<comment type="subcellular location">
    <subcellularLocation>
        <location evidence="1">Cell membrane</location>
        <topology evidence="1">Multi-pass membrane protein</topology>
    </subcellularLocation>
</comment>
<dbReference type="CDD" id="cd13124">
    <property type="entry name" value="MATE_SpoVB_like"/>
    <property type="match status" value="1"/>
</dbReference>
<feature type="transmembrane region" description="Helical" evidence="6">
    <location>
        <begin position="132"/>
        <end position="152"/>
    </location>
</feature>
<dbReference type="AlphaFoldDB" id="A0A6B8RAA2"/>
<dbReference type="PANTHER" id="PTHR30250:SF21">
    <property type="entry name" value="LIPID II FLIPPASE MURJ"/>
    <property type="match status" value="1"/>
</dbReference>
<evidence type="ECO:0000256" key="3">
    <source>
        <dbReference type="ARBA" id="ARBA00022692"/>
    </source>
</evidence>
<dbReference type="EMBL" id="CP034235">
    <property type="protein sequence ID" value="QGQ93691.1"/>
    <property type="molecule type" value="Genomic_DNA"/>
</dbReference>
<reference evidence="8" key="1">
    <citation type="submission" date="2018-11" db="EMBL/GenBank/DDBJ databases">
        <title>Complete genome sequence of Paenibacillus sp. ML311-T8.</title>
        <authorList>
            <person name="Nam Y.-D."/>
            <person name="Kang J."/>
            <person name="Chung W.-H."/>
            <person name="Park Y.S."/>
        </authorList>
    </citation>
    <scope>NUCLEOTIDE SEQUENCE [LARGE SCALE GENOMIC DNA]</scope>
    <source>
        <strain evidence="8">ML311-T8</strain>
    </source>
</reference>
<feature type="transmembrane region" description="Helical" evidence="6">
    <location>
        <begin position="53"/>
        <end position="76"/>
    </location>
</feature>
<feature type="transmembrane region" description="Helical" evidence="6">
    <location>
        <begin position="299"/>
        <end position="319"/>
    </location>
</feature>
<keyword evidence="4 6" id="KW-1133">Transmembrane helix</keyword>
<dbReference type="RefSeq" id="WP_155698682.1">
    <property type="nucleotide sequence ID" value="NZ_CP034235.1"/>
</dbReference>
<evidence type="ECO:0000256" key="6">
    <source>
        <dbReference type="SAM" id="Phobius"/>
    </source>
</evidence>
<feature type="transmembrane region" description="Helical" evidence="6">
    <location>
        <begin position="370"/>
        <end position="393"/>
    </location>
</feature>
<evidence type="ECO:0000256" key="4">
    <source>
        <dbReference type="ARBA" id="ARBA00022989"/>
    </source>
</evidence>
<feature type="transmembrane region" description="Helical" evidence="6">
    <location>
        <begin position="12"/>
        <end position="33"/>
    </location>
</feature>
<dbReference type="InterPro" id="IPR002797">
    <property type="entry name" value="Polysacc_synth"/>
</dbReference>
<organism evidence="7 8">
    <name type="scientific">Paenibacillus psychroresistens</name>
    <dbReference type="NCBI Taxonomy" id="1778678"/>
    <lineage>
        <taxon>Bacteria</taxon>
        <taxon>Bacillati</taxon>
        <taxon>Bacillota</taxon>
        <taxon>Bacilli</taxon>
        <taxon>Bacillales</taxon>
        <taxon>Paenibacillaceae</taxon>
        <taxon>Paenibacillus</taxon>
    </lineage>
</organism>
<dbReference type="Proteomes" id="UP000426246">
    <property type="component" value="Chromosome"/>
</dbReference>
<protein>
    <submittedName>
        <fullName evidence="7">Polysaccharide biosynthesis protein</fullName>
    </submittedName>
</protein>
<feature type="transmembrane region" description="Helical" evidence="6">
    <location>
        <begin position="198"/>
        <end position="220"/>
    </location>
</feature>
<name>A0A6B8RAA2_9BACL</name>
<evidence type="ECO:0000256" key="1">
    <source>
        <dbReference type="ARBA" id="ARBA00004651"/>
    </source>
</evidence>
<evidence type="ECO:0000313" key="8">
    <source>
        <dbReference type="Proteomes" id="UP000426246"/>
    </source>
</evidence>
<keyword evidence="2" id="KW-1003">Cell membrane</keyword>
<feature type="transmembrane region" description="Helical" evidence="6">
    <location>
        <begin position="405"/>
        <end position="423"/>
    </location>
</feature>